<accession>A0A7W6HXX9</accession>
<dbReference type="RefSeq" id="WP_124316419.1">
    <property type="nucleotide sequence ID" value="NZ_AP028155.1"/>
</dbReference>
<dbReference type="Proteomes" id="UP000546007">
    <property type="component" value="Unassembled WGS sequence"/>
</dbReference>
<keyword evidence="1" id="KW-0732">Signal</keyword>
<dbReference type="EMBL" id="JACIES010000005">
    <property type="protein sequence ID" value="MBB4026478.1"/>
    <property type="molecule type" value="Genomic_DNA"/>
</dbReference>
<dbReference type="Gene3D" id="3.40.390.70">
    <property type="match status" value="1"/>
</dbReference>
<dbReference type="AlphaFoldDB" id="A0A7W6HXX9"/>
<gene>
    <name evidence="2" type="ORF">GGR14_002272</name>
</gene>
<evidence type="ECO:0000313" key="3">
    <source>
        <dbReference type="Proteomes" id="UP000546007"/>
    </source>
</evidence>
<proteinExistence type="predicted"/>
<evidence type="ECO:0008006" key="4">
    <source>
        <dbReference type="Google" id="ProtNLM"/>
    </source>
</evidence>
<feature type="chain" id="PRO_5030945318" description="Gliding motility protein GldB" evidence="1">
    <location>
        <begin position="21"/>
        <end position="299"/>
    </location>
</feature>
<comment type="caution">
    <text evidence="2">The sequence shown here is derived from an EMBL/GenBank/DDBJ whole genome shotgun (WGS) entry which is preliminary data.</text>
</comment>
<evidence type="ECO:0000256" key="1">
    <source>
        <dbReference type="SAM" id="SignalP"/>
    </source>
</evidence>
<reference evidence="2 3" key="1">
    <citation type="submission" date="2020-08" db="EMBL/GenBank/DDBJ databases">
        <title>Genomic Encyclopedia of Type Strains, Phase IV (KMG-IV): sequencing the most valuable type-strain genomes for metagenomic binning, comparative biology and taxonomic classification.</title>
        <authorList>
            <person name="Goeker M."/>
        </authorList>
    </citation>
    <scope>NUCLEOTIDE SEQUENCE [LARGE SCALE GENOMIC DNA]</scope>
    <source>
        <strain evidence="2 3">DSM 105721</strain>
    </source>
</reference>
<dbReference type="OrthoDB" id="636744at2"/>
<sequence length="299" mass="35432">MKGIRLMIICVLLLGFNACSDEDDIHVNVEDSWYNLEDDPSDPVQHYIYQFYKDYQTIIIKDPEVEDYRYNFKRKNNIKVVAPVQEAALLTKGLDMVKDIFIEVYPESFKKKYFPYSIIMADSILFLGMEDQIPSYHSYASSNFVAIAGIRSKMNEYTDRDIRDIRGEVNAKFWNDYLSAIKNVFTVPDEFYEVSEEFYGETDWGWDIETPDDIDWHEMGFISYDPGNTSYDDDPDWGGWWIQAPNKSIDIMQWLEFIFSTTIQEREMLLETYPLMKKKYEILQETMKKYDGFDITKLN</sequence>
<protein>
    <recommendedName>
        <fullName evidence="4">Gliding motility protein GldB</fullName>
    </recommendedName>
</protein>
<keyword evidence="3" id="KW-1185">Reference proteome</keyword>
<name>A0A7W6HXX9_9BACT</name>
<dbReference type="GeneID" id="93101885"/>
<evidence type="ECO:0000313" key="2">
    <source>
        <dbReference type="EMBL" id="MBB4026478.1"/>
    </source>
</evidence>
<organism evidence="2 3">
    <name type="scientific">Butyricimonas faecihominis</name>
    <dbReference type="NCBI Taxonomy" id="1472416"/>
    <lineage>
        <taxon>Bacteria</taxon>
        <taxon>Pseudomonadati</taxon>
        <taxon>Bacteroidota</taxon>
        <taxon>Bacteroidia</taxon>
        <taxon>Bacteroidales</taxon>
        <taxon>Odoribacteraceae</taxon>
        <taxon>Butyricimonas</taxon>
    </lineage>
</organism>
<feature type="signal peptide" evidence="1">
    <location>
        <begin position="1"/>
        <end position="20"/>
    </location>
</feature>